<dbReference type="Proteomes" id="UP000828390">
    <property type="component" value="Unassembled WGS sequence"/>
</dbReference>
<evidence type="ECO:0000313" key="1">
    <source>
        <dbReference type="EMBL" id="KAH3779905.1"/>
    </source>
</evidence>
<keyword evidence="2" id="KW-1185">Reference proteome</keyword>
<reference evidence="1" key="1">
    <citation type="journal article" date="2019" name="bioRxiv">
        <title>The Genome of the Zebra Mussel, Dreissena polymorpha: A Resource for Invasive Species Research.</title>
        <authorList>
            <person name="McCartney M.A."/>
            <person name="Auch B."/>
            <person name="Kono T."/>
            <person name="Mallez S."/>
            <person name="Zhang Y."/>
            <person name="Obille A."/>
            <person name="Becker A."/>
            <person name="Abrahante J.E."/>
            <person name="Garbe J."/>
            <person name="Badalamenti J.P."/>
            <person name="Herman A."/>
            <person name="Mangelson H."/>
            <person name="Liachko I."/>
            <person name="Sullivan S."/>
            <person name="Sone E.D."/>
            <person name="Koren S."/>
            <person name="Silverstein K.A.T."/>
            <person name="Beckman K.B."/>
            <person name="Gohl D.M."/>
        </authorList>
    </citation>
    <scope>NUCLEOTIDE SEQUENCE</scope>
    <source>
        <strain evidence="1">Duluth1</strain>
        <tissue evidence="1">Whole animal</tissue>
    </source>
</reference>
<comment type="caution">
    <text evidence="1">The sequence shown here is derived from an EMBL/GenBank/DDBJ whole genome shotgun (WGS) entry which is preliminary data.</text>
</comment>
<protein>
    <submittedName>
        <fullName evidence="1">Uncharacterized protein</fullName>
    </submittedName>
</protein>
<accession>A0A9D4EHT3</accession>
<dbReference type="AlphaFoldDB" id="A0A9D4EHT3"/>
<sequence>MCVPDLMNSEITRFDVRVNDNLTLAAEQCVNADPGKNKHLKKYFSMIKVAIVSCACLCFDSDVHSDC</sequence>
<reference evidence="1" key="2">
    <citation type="submission" date="2020-11" db="EMBL/GenBank/DDBJ databases">
        <authorList>
            <person name="McCartney M.A."/>
            <person name="Auch B."/>
            <person name="Kono T."/>
            <person name="Mallez S."/>
            <person name="Becker A."/>
            <person name="Gohl D.M."/>
            <person name="Silverstein K.A.T."/>
            <person name="Koren S."/>
            <person name="Bechman K.B."/>
            <person name="Herman A."/>
            <person name="Abrahante J.E."/>
            <person name="Garbe J."/>
        </authorList>
    </citation>
    <scope>NUCLEOTIDE SEQUENCE</scope>
    <source>
        <strain evidence="1">Duluth1</strain>
        <tissue evidence="1">Whole animal</tissue>
    </source>
</reference>
<evidence type="ECO:0000313" key="2">
    <source>
        <dbReference type="Proteomes" id="UP000828390"/>
    </source>
</evidence>
<dbReference type="EMBL" id="JAIWYP010000008">
    <property type="protein sequence ID" value="KAH3779905.1"/>
    <property type="molecule type" value="Genomic_DNA"/>
</dbReference>
<gene>
    <name evidence="1" type="ORF">DPMN_157714</name>
</gene>
<organism evidence="1 2">
    <name type="scientific">Dreissena polymorpha</name>
    <name type="common">Zebra mussel</name>
    <name type="synonym">Mytilus polymorpha</name>
    <dbReference type="NCBI Taxonomy" id="45954"/>
    <lineage>
        <taxon>Eukaryota</taxon>
        <taxon>Metazoa</taxon>
        <taxon>Spiralia</taxon>
        <taxon>Lophotrochozoa</taxon>
        <taxon>Mollusca</taxon>
        <taxon>Bivalvia</taxon>
        <taxon>Autobranchia</taxon>
        <taxon>Heteroconchia</taxon>
        <taxon>Euheterodonta</taxon>
        <taxon>Imparidentia</taxon>
        <taxon>Neoheterodontei</taxon>
        <taxon>Myida</taxon>
        <taxon>Dreissenoidea</taxon>
        <taxon>Dreissenidae</taxon>
        <taxon>Dreissena</taxon>
    </lineage>
</organism>
<name>A0A9D4EHT3_DREPO</name>
<proteinExistence type="predicted"/>